<proteinExistence type="predicted"/>
<protein>
    <submittedName>
        <fullName evidence="1">Uncharacterized protein</fullName>
    </submittedName>
</protein>
<organism evidence="1">
    <name type="scientific">bioreactor metagenome</name>
    <dbReference type="NCBI Taxonomy" id="1076179"/>
    <lineage>
        <taxon>unclassified sequences</taxon>
        <taxon>metagenomes</taxon>
        <taxon>ecological metagenomes</taxon>
    </lineage>
</organism>
<reference evidence="1" key="1">
    <citation type="submission" date="2019-08" db="EMBL/GenBank/DDBJ databases">
        <authorList>
            <person name="Kucharzyk K."/>
            <person name="Murdoch R.W."/>
            <person name="Higgins S."/>
            <person name="Loffler F."/>
        </authorList>
    </citation>
    <scope>NUCLEOTIDE SEQUENCE</scope>
</reference>
<sequence>MLQEVFCLDDGKKLYFASKTPLLAMQSLIYYLNLSHTDKSAKVELLGGGRTLSVVHNGKTYSCLNQTA</sequence>
<accession>A0A644WR69</accession>
<comment type="caution">
    <text evidence="1">The sequence shown here is derived from an EMBL/GenBank/DDBJ whole genome shotgun (WGS) entry which is preliminary data.</text>
</comment>
<dbReference type="EMBL" id="VSSQ01001219">
    <property type="protein sequence ID" value="MPM06330.1"/>
    <property type="molecule type" value="Genomic_DNA"/>
</dbReference>
<gene>
    <name evidence="1" type="ORF">SDC9_52629</name>
</gene>
<evidence type="ECO:0000313" key="1">
    <source>
        <dbReference type="EMBL" id="MPM06330.1"/>
    </source>
</evidence>
<dbReference type="AlphaFoldDB" id="A0A644WR69"/>
<name>A0A644WR69_9ZZZZ</name>